<name>A0AAV4LVI1_BABCB</name>
<dbReference type="GeneID" id="94195108"/>
<keyword evidence="3" id="KW-1185">Reference proteome</keyword>
<proteinExistence type="predicted"/>
<protein>
    <submittedName>
        <fullName evidence="2">GAF domain-containing protein</fullName>
    </submittedName>
</protein>
<dbReference type="AlphaFoldDB" id="A0AAV4LVI1"/>
<reference evidence="2 3" key="1">
    <citation type="submission" date="2021-06" db="EMBL/GenBank/DDBJ databases">
        <title>Genome sequence of Babesia caballi.</title>
        <authorList>
            <person name="Yamagishi J."/>
            <person name="Kidaka T."/>
            <person name="Ochi A."/>
        </authorList>
    </citation>
    <scope>NUCLEOTIDE SEQUENCE [LARGE SCALE GENOMIC DNA]</scope>
    <source>
        <strain evidence="2">USDA-D6B2</strain>
    </source>
</reference>
<evidence type="ECO:0000313" key="2">
    <source>
        <dbReference type="EMBL" id="GIX63627.1"/>
    </source>
</evidence>
<accession>A0AAV4LVI1</accession>
<gene>
    <name evidence="2" type="ORF">BcabD6B2_30620</name>
</gene>
<dbReference type="Proteomes" id="UP001497744">
    <property type="component" value="Unassembled WGS sequence"/>
</dbReference>
<organism evidence="2 3">
    <name type="scientific">Babesia caballi</name>
    <dbReference type="NCBI Taxonomy" id="5871"/>
    <lineage>
        <taxon>Eukaryota</taxon>
        <taxon>Sar</taxon>
        <taxon>Alveolata</taxon>
        <taxon>Apicomplexa</taxon>
        <taxon>Aconoidasida</taxon>
        <taxon>Piroplasmida</taxon>
        <taxon>Babesiidae</taxon>
        <taxon>Babesia</taxon>
    </lineage>
</organism>
<evidence type="ECO:0000256" key="1">
    <source>
        <dbReference type="SAM" id="MobiDB-lite"/>
    </source>
</evidence>
<comment type="caution">
    <text evidence="2">The sequence shown here is derived from an EMBL/GenBank/DDBJ whole genome shotgun (WGS) entry which is preliminary data.</text>
</comment>
<feature type="compositionally biased region" description="Low complexity" evidence="1">
    <location>
        <begin position="1"/>
        <end position="14"/>
    </location>
</feature>
<evidence type="ECO:0000313" key="3">
    <source>
        <dbReference type="Proteomes" id="UP001497744"/>
    </source>
</evidence>
<sequence>MRPAGAAGVSSVVARSDPTQLSTRTSGRHPGRRSAGAVEQAVAWPCAPAAALLWRKRGTYPELNLQHVELERVVPVDVEPPRRVVNLLVGHLECDGLVRLRREEQELEVRVRRALHALLEGRHEPVPRLAVDVGVLDLEEEAVLRHGEVVAVLLGRAPREIHLVLAALGMAQVGGVRRVEGEAEPALQLPEVVLLEVGVLPEVEGLEGKPAKAVAVVRRQVLGGGRASAAGFVAHPVLVVHLGGLHVTKTETESPETVMVLL</sequence>
<dbReference type="EMBL" id="BPLF01000002">
    <property type="protein sequence ID" value="GIX63627.1"/>
    <property type="molecule type" value="Genomic_DNA"/>
</dbReference>
<dbReference type="RefSeq" id="XP_067715696.1">
    <property type="nucleotide sequence ID" value="XM_067859595.1"/>
</dbReference>
<feature type="region of interest" description="Disordered" evidence="1">
    <location>
        <begin position="1"/>
        <end position="35"/>
    </location>
</feature>